<comment type="caution">
    <text evidence="3">The sequence shown here is derived from an EMBL/GenBank/DDBJ whole genome shotgun (WGS) entry which is preliminary data.</text>
</comment>
<dbReference type="AlphaFoldDB" id="A0A6A3G1A0"/>
<gene>
    <name evidence="5" type="ORF">PF007_g30361</name>
    <name evidence="2" type="ORF">PF009_g31890</name>
    <name evidence="4" type="ORF">PF010_g33176</name>
    <name evidence="3" type="ORF">PF011_g33036</name>
</gene>
<dbReference type="EMBL" id="QXFW01012261">
    <property type="protein sequence ID" value="KAE8951172.1"/>
    <property type="molecule type" value="Genomic_DNA"/>
</dbReference>
<evidence type="ECO:0000313" key="4">
    <source>
        <dbReference type="EMBL" id="KAE9050248.1"/>
    </source>
</evidence>
<organism evidence="3 8">
    <name type="scientific">Phytophthora fragariae</name>
    <dbReference type="NCBI Taxonomy" id="53985"/>
    <lineage>
        <taxon>Eukaryota</taxon>
        <taxon>Sar</taxon>
        <taxon>Stramenopiles</taxon>
        <taxon>Oomycota</taxon>
        <taxon>Peronosporomycetes</taxon>
        <taxon>Peronosporales</taxon>
        <taxon>Peronosporaceae</taxon>
        <taxon>Phytophthora</taxon>
    </lineage>
</organism>
<feature type="signal peptide" evidence="1">
    <location>
        <begin position="1"/>
        <end position="24"/>
    </location>
</feature>
<dbReference type="Proteomes" id="UP000488956">
    <property type="component" value="Unassembled WGS sequence"/>
</dbReference>
<dbReference type="Proteomes" id="UP000429523">
    <property type="component" value="Unassembled WGS sequence"/>
</dbReference>
<reference evidence="8 9" key="1">
    <citation type="submission" date="2018-09" db="EMBL/GenBank/DDBJ databases">
        <title>Genomic investigation of the strawberry pathogen Phytophthora fragariae indicates pathogenicity is determined by transcriptional variation in three key races.</title>
        <authorList>
            <person name="Adams T.M."/>
            <person name="Armitage A.D."/>
            <person name="Sobczyk M.K."/>
            <person name="Bates H.J."/>
            <person name="Dunwell J.M."/>
            <person name="Nellist C.F."/>
            <person name="Harrison R.J."/>
        </authorList>
    </citation>
    <scope>NUCLEOTIDE SEQUENCE [LARGE SCALE GENOMIC DNA]</scope>
    <source>
        <strain evidence="5 7">NOV-71</strain>
        <strain evidence="2 6">NOV-9</strain>
        <strain evidence="4 9">ONT-3</strain>
        <strain evidence="3 8">SCRP245</strain>
    </source>
</reference>
<sequence>MGVTPVATFACYFGIFCLVSSVEPKSCPIQVADASWLPVLSSFEAPASGLTD</sequence>
<evidence type="ECO:0000313" key="5">
    <source>
        <dbReference type="EMBL" id="KAE9061139.1"/>
    </source>
</evidence>
<name>A0A6A3G1A0_9STRA</name>
<evidence type="ECO:0000256" key="1">
    <source>
        <dbReference type="SAM" id="SignalP"/>
    </source>
</evidence>
<evidence type="ECO:0000313" key="8">
    <source>
        <dbReference type="Proteomes" id="UP000460718"/>
    </source>
</evidence>
<evidence type="ECO:0000313" key="3">
    <source>
        <dbReference type="EMBL" id="KAE8951172.1"/>
    </source>
</evidence>
<feature type="chain" id="PRO_5036163881" evidence="1">
    <location>
        <begin position="25"/>
        <end position="52"/>
    </location>
</feature>
<protein>
    <submittedName>
        <fullName evidence="3">Uncharacterized protein</fullName>
    </submittedName>
</protein>
<evidence type="ECO:0000313" key="6">
    <source>
        <dbReference type="Proteomes" id="UP000429523"/>
    </source>
</evidence>
<accession>A0A6A3G1A0</accession>
<evidence type="ECO:0000313" key="2">
    <source>
        <dbReference type="EMBL" id="KAE8917791.1"/>
    </source>
</evidence>
<dbReference type="EMBL" id="QXFZ01005364">
    <property type="protein sequence ID" value="KAE9061139.1"/>
    <property type="molecule type" value="Genomic_DNA"/>
</dbReference>
<evidence type="ECO:0000313" key="7">
    <source>
        <dbReference type="Proteomes" id="UP000441208"/>
    </source>
</evidence>
<dbReference type="Proteomes" id="UP000441208">
    <property type="component" value="Unassembled WGS sequence"/>
</dbReference>
<dbReference type="EMBL" id="QXFX01012064">
    <property type="protein sequence ID" value="KAE9050248.1"/>
    <property type="molecule type" value="Genomic_DNA"/>
</dbReference>
<evidence type="ECO:0000313" key="9">
    <source>
        <dbReference type="Proteomes" id="UP000488956"/>
    </source>
</evidence>
<dbReference type="Proteomes" id="UP000460718">
    <property type="component" value="Unassembled WGS sequence"/>
</dbReference>
<keyword evidence="1" id="KW-0732">Signal</keyword>
<dbReference type="EMBL" id="QXGF01006636">
    <property type="protein sequence ID" value="KAE8917791.1"/>
    <property type="molecule type" value="Genomic_DNA"/>
</dbReference>
<proteinExistence type="predicted"/>